<dbReference type="GO" id="GO:0005096">
    <property type="term" value="F:GTPase activator activity"/>
    <property type="evidence" value="ECO:0007669"/>
    <property type="project" value="UniProtKB-KW"/>
</dbReference>
<feature type="compositionally biased region" description="Polar residues" evidence="9">
    <location>
        <begin position="504"/>
        <end position="529"/>
    </location>
</feature>
<evidence type="ECO:0000256" key="8">
    <source>
        <dbReference type="ARBA" id="ARBA00023136"/>
    </source>
</evidence>
<proteinExistence type="predicted"/>
<evidence type="ECO:0000256" key="4">
    <source>
        <dbReference type="ARBA" id="ARBA00022490"/>
    </source>
</evidence>
<keyword evidence="8" id="KW-0472">Membrane</keyword>
<comment type="subcellular location">
    <subcellularLocation>
        <location evidence="2">Cytoplasm</location>
    </subcellularLocation>
    <subcellularLocation>
        <location evidence="1">Membrane</location>
    </subcellularLocation>
</comment>
<dbReference type="SUPFAM" id="SSF50729">
    <property type="entry name" value="PH domain-like"/>
    <property type="match status" value="1"/>
</dbReference>
<keyword evidence="7" id="KW-0175">Coiled coil</keyword>
<dbReference type="CDD" id="cd00160">
    <property type="entry name" value="RhoGEF"/>
    <property type="match status" value="1"/>
</dbReference>
<dbReference type="OMA" id="IELHTLF"/>
<evidence type="ECO:0000313" key="14">
    <source>
        <dbReference type="Proteomes" id="UP000261580"/>
    </source>
</evidence>
<evidence type="ECO:0000259" key="12">
    <source>
        <dbReference type="PROSITE" id="PS50106"/>
    </source>
</evidence>
<feature type="region of interest" description="Disordered" evidence="9">
    <location>
        <begin position="465"/>
        <end position="529"/>
    </location>
</feature>
<dbReference type="Pfam" id="PF09128">
    <property type="entry name" value="RGS-like"/>
    <property type="match status" value="1"/>
</dbReference>
<feature type="domain" description="PH" evidence="10">
    <location>
        <begin position="812"/>
        <end position="925"/>
    </location>
</feature>
<keyword evidence="5" id="KW-0597">Phosphoprotein</keyword>
<sequence length="1146" mass="128986">MFCLFRTPSILNREPTDWKPKNEKPSPSLKNEFDPTGLVQRCVIIQRDENGFGLTVSGDNPVFVQLVKEDGAAMRAGVQTGDRIIKVNGTLVTHSNHLEVVKLIRSGSYVALTVLGRPPGLPQIPLEEEKEGNKEGGDTLSAPHSPALSGGEQGSFLTSSTPCSPQDNTTSSSLSDGVRKRRFLSPLFDTVGYRGTPCQSPDISRRDGLNICTSPEAEDATDAVRCTRKFDLIIGAEDDYFESSQEQINGECTCFQSIESLKSRPAHLAVFLHHVVSQFDPAPLLCYLYADMYKQTNSKESRRFFIELHTLFMDRTANLKVPVPETVSAELGKALEESSKTERRLDLIPDSLCKQYIQTLQDALLPDLHKNLEDFRQKRSMGLTLAEDELCKLDSEPGRDQQALEKECSCAEHILFKIEDILLTSQSSEEEKWQTMQYVILTYMKHLGVKVKEHRGLEHKRARINFPRIKIKQRPPKLPQSPLGMSEPSDQSATSPGRIRDGSDTQLLPATTLPAHSSPTTQVSEAGGQESESSKIFQFLFPVSLCLFRMEVPGDIQSEDDQGGEAECEEDPLIWQGLVPRGVLMGLTQQEINRQEVINELFYTERAHLRMLKVLDCVFCQRLNRDGILPPEDIKHIFINLEEIIQLHVSITEQMTAIRKRNETSVIGQIGDDLLGWFSGEEEQKLKRAVATFCSNQPSALELIKTRQKKDQKFNLFMQVSARLPLQSTTRRKNCWLCWFFVLVEDIEERKKVKRAGDCCKKILKHVNQAVKEAENKQRLEEYQRRLDFSSLKQSENPVILELKNLDLTKRKMVHEGPLSWKVNKEKTIELYTLLLEDIMVLLQKQDERLVLKFHGKNMASVVDTKHTFSPIIKLNTVLVRPVATDNKSFFVLSMSENGAQIYELTAQTVFDQRTWQHLITQCAEAMKAKPHRRDTPPPQSDAERDAINIINNGMPKLSKDETPSESIRSAVAASTSDIQDPPESLNPFDGLRSEDEEEELPMTDRQEEEEQNGEVDEAELEAFLDGQLAERLLQEGSRLGIALENEEEHNAFVMPCSKAEEALKTRKSSLPVGSSKHCGFVVLDFPGSEESSTDDDVGVGSDVGIDMRKLLSSSSQMGGGGPNLSRQLMTHLRLLQADLQYLKVP</sequence>
<dbReference type="Pfam" id="PF00621">
    <property type="entry name" value="RhoGEF"/>
    <property type="match status" value="1"/>
</dbReference>
<name>A0A3Q4MSB7_NEOBR</name>
<dbReference type="SMART" id="SM00233">
    <property type="entry name" value="PH"/>
    <property type="match status" value="1"/>
</dbReference>
<keyword evidence="4" id="KW-0963">Cytoplasm</keyword>
<dbReference type="STRING" id="32507.ENSNBRP00000018219"/>
<dbReference type="InterPro" id="IPR000219">
    <property type="entry name" value="DH_dom"/>
</dbReference>
<reference evidence="13" key="2">
    <citation type="submission" date="2025-09" db="UniProtKB">
        <authorList>
            <consortium name="Ensembl"/>
        </authorList>
    </citation>
    <scope>IDENTIFICATION</scope>
</reference>
<evidence type="ECO:0000256" key="6">
    <source>
        <dbReference type="ARBA" id="ARBA00022658"/>
    </source>
</evidence>
<feature type="region of interest" description="Disordered" evidence="9">
    <location>
        <begin position="954"/>
        <end position="1017"/>
    </location>
</feature>
<feature type="compositionally biased region" description="Acidic residues" evidence="9">
    <location>
        <begin position="995"/>
        <end position="1017"/>
    </location>
</feature>
<dbReference type="InterPro" id="IPR011993">
    <property type="entry name" value="PH-like_dom_sf"/>
</dbReference>
<dbReference type="GO" id="GO:0016020">
    <property type="term" value="C:membrane"/>
    <property type="evidence" value="ECO:0007669"/>
    <property type="project" value="UniProtKB-SubCell"/>
</dbReference>
<organism evidence="13 14">
    <name type="scientific">Neolamprologus brichardi</name>
    <name type="common">Fairy cichlid</name>
    <name type="synonym">Lamprologus brichardi</name>
    <dbReference type="NCBI Taxonomy" id="32507"/>
    <lineage>
        <taxon>Eukaryota</taxon>
        <taxon>Metazoa</taxon>
        <taxon>Chordata</taxon>
        <taxon>Craniata</taxon>
        <taxon>Vertebrata</taxon>
        <taxon>Euteleostomi</taxon>
        <taxon>Actinopterygii</taxon>
        <taxon>Neopterygii</taxon>
        <taxon>Teleostei</taxon>
        <taxon>Neoteleostei</taxon>
        <taxon>Acanthomorphata</taxon>
        <taxon>Ovalentaria</taxon>
        <taxon>Cichlomorphae</taxon>
        <taxon>Cichliformes</taxon>
        <taxon>Cichlidae</taxon>
        <taxon>African cichlids</taxon>
        <taxon>Pseudocrenilabrinae</taxon>
        <taxon>Lamprologini</taxon>
        <taxon>Neolamprologus</taxon>
    </lineage>
</organism>
<feature type="compositionally biased region" description="Polar residues" evidence="9">
    <location>
        <begin position="965"/>
        <end position="979"/>
    </location>
</feature>
<dbReference type="SMART" id="SM00325">
    <property type="entry name" value="RhoGEF"/>
    <property type="match status" value="1"/>
</dbReference>
<evidence type="ECO:0000256" key="3">
    <source>
        <dbReference type="ARBA" id="ARBA00022468"/>
    </source>
</evidence>
<dbReference type="InterPro" id="IPR036034">
    <property type="entry name" value="PDZ_sf"/>
</dbReference>
<dbReference type="Gene3D" id="1.20.900.10">
    <property type="entry name" value="Dbl homology (DH) domain"/>
    <property type="match status" value="1"/>
</dbReference>
<dbReference type="InterPro" id="IPR044926">
    <property type="entry name" value="RGS_subdomain_2"/>
</dbReference>
<dbReference type="SUPFAM" id="SSF48097">
    <property type="entry name" value="Regulator of G-protein signaling, RGS"/>
    <property type="match status" value="1"/>
</dbReference>
<dbReference type="InterPro" id="IPR015212">
    <property type="entry name" value="RGS-like_dom"/>
</dbReference>
<feature type="compositionally biased region" description="Polar residues" evidence="9">
    <location>
        <begin position="155"/>
        <end position="175"/>
    </location>
</feature>
<evidence type="ECO:0000259" key="11">
    <source>
        <dbReference type="PROSITE" id="PS50010"/>
    </source>
</evidence>
<dbReference type="InterPro" id="IPR041020">
    <property type="entry name" value="PH_16"/>
</dbReference>
<feature type="domain" description="DH" evidence="11">
    <location>
        <begin position="593"/>
        <end position="719"/>
    </location>
</feature>
<dbReference type="GO" id="GO:0007186">
    <property type="term" value="P:G protein-coupled receptor signaling pathway"/>
    <property type="evidence" value="ECO:0007669"/>
    <property type="project" value="TreeGrafter"/>
</dbReference>
<dbReference type="GO" id="GO:0005085">
    <property type="term" value="F:guanyl-nucleotide exchange factor activity"/>
    <property type="evidence" value="ECO:0007669"/>
    <property type="project" value="UniProtKB-KW"/>
</dbReference>
<dbReference type="InterPro" id="IPR001478">
    <property type="entry name" value="PDZ"/>
</dbReference>
<dbReference type="Gene3D" id="2.30.42.10">
    <property type="match status" value="1"/>
</dbReference>
<feature type="compositionally biased region" description="Basic residues" evidence="9">
    <location>
        <begin position="465"/>
        <end position="475"/>
    </location>
</feature>
<keyword evidence="14" id="KW-1185">Reference proteome</keyword>
<keyword evidence="3" id="KW-0343">GTPase activation</keyword>
<dbReference type="Bgee" id="ENSNBRG00000013965">
    <property type="expression patterns" value="Expressed in liver and 5 other cell types or tissues"/>
</dbReference>
<dbReference type="GO" id="GO:0001664">
    <property type="term" value="F:G protein-coupled receptor binding"/>
    <property type="evidence" value="ECO:0007669"/>
    <property type="project" value="TreeGrafter"/>
</dbReference>
<dbReference type="GO" id="GO:0005737">
    <property type="term" value="C:cytoplasm"/>
    <property type="evidence" value="ECO:0007669"/>
    <property type="project" value="UniProtKB-SubCell"/>
</dbReference>
<reference evidence="13" key="1">
    <citation type="submission" date="2025-08" db="UniProtKB">
        <authorList>
            <consortium name="Ensembl"/>
        </authorList>
    </citation>
    <scope>IDENTIFICATION</scope>
</reference>
<dbReference type="InterPro" id="IPR035899">
    <property type="entry name" value="DBL_dom_sf"/>
</dbReference>
<dbReference type="SUPFAM" id="SSF50156">
    <property type="entry name" value="PDZ domain-like"/>
    <property type="match status" value="1"/>
</dbReference>
<dbReference type="Proteomes" id="UP000261580">
    <property type="component" value="Unassembled WGS sequence"/>
</dbReference>
<evidence type="ECO:0000256" key="1">
    <source>
        <dbReference type="ARBA" id="ARBA00004370"/>
    </source>
</evidence>
<evidence type="ECO:0000313" key="13">
    <source>
        <dbReference type="Ensembl" id="ENSNBRP00000018219.1"/>
    </source>
</evidence>
<dbReference type="InterPro" id="IPR036305">
    <property type="entry name" value="RGS_sf"/>
</dbReference>
<evidence type="ECO:0000256" key="9">
    <source>
        <dbReference type="SAM" id="MobiDB-lite"/>
    </source>
</evidence>
<dbReference type="CDD" id="cd23069">
    <property type="entry name" value="PDZ_ARHGEF11-12-like"/>
    <property type="match status" value="1"/>
</dbReference>
<dbReference type="PROSITE" id="PS50003">
    <property type="entry name" value="PH_DOMAIN"/>
    <property type="match status" value="1"/>
</dbReference>
<dbReference type="GeneTree" id="ENSGT00940000157662"/>
<protein>
    <recommendedName>
        <fullName evidence="15">Rho guanine nucleotide exchange factor (GEF) 12b</fullName>
    </recommendedName>
</protein>
<evidence type="ECO:0000256" key="7">
    <source>
        <dbReference type="ARBA" id="ARBA00023054"/>
    </source>
</evidence>
<dbReference type="Pfam" id="PF17838">
    <property type="entry name" value="PH_16"/>
    <property type="match status" value="1"/>
</dbReference>
<dbReference type="FunFam" id="2.30.29.30:FF:000072">
    <property type="entry name" value="Rho guanine nucleotide exchange factor 1"/>
    <property type="match status" value="1"/>
</dbReference>
<feature type="region of interest" description="Disordered" evidence="9">
    <location>
        <begin position="926"/>
        <end position="945"/>
    </location>
</feature>
<keyword evidence="6" id="KW-0344">Guanine-nucleotide releasing factor</keyword>
<dbReference type="Gene3D" id="2.30.29.30">
    <property type="entry name" value="Pleckstrin-homology domain (PH domain)/Phosphotyrosine-binding domain (PTB)"/>
    <property type="match status" value="1"/>
</dbReference>
<accession>A0A3Q4MSB7</accession>
<dbReference type="Pfam" id="PF00595">
    <property type="entry name" value="PDZ"/>
    <property type="match status" value="1"/>
</dbReference>
<dbReference type="AlphaFoldDB" id="A0A3Q4MSB7"/>
<dbReference type="Ensembl" id="ENSNBRT00000018709.1">
    <property type="protein sequence ID" value="ENSNBRP00000018219.1"/>
    <property type="gene ID" value="ENSNBRG00000013965.1"/>
</dbReference>
<dbReference type="PROSITE" id="PS50010">
    <property type="entry name" value="DH_2"/>
    <property type="match status" value="1"/>
</dbReference>
<dbReference type="InterPro" id="IPR001849">
    <property type="entry name" value="PH_domain"/>
</dbReference>
<dbReference type="PROSITE" id="PS50106">
    <property type="entry name" value="PDZ"/>
    <property type="match status" value="1"/>
</dbReference>
<feature type="domain" description="PDZ" evidence="12">
    <location>
        <begin position="42"/>
        <end position="119"/>
    </location>
</feature>
<dbReference type="Gene3D" id="1.10.167.10">
    <property type="entry name" value="Regulator of G-protein Signalling 4, domain 2"/>
    <property type="match status" value="1"/>
</dbReference>
<dbReference type="SMART" id="SM00228">
    <property type="entry name" value="PDZ"/>
    <property type="match status" value="1"/>
</dbReference>
<feature type="region of interest" description="Disordered" evidence="9">
    <location>
        <begin position="120"/>
        <end position="176"/>
    </location>
</feature>
<dbReference type="PANTHER" id="PTHR45872">
    <property type="entry name" value="RHO GUANINE NUCLEOTIDE EXCHANGE FACTOR 2, ISOFORM D"/>
    <property type="match status" value="1"/>
</dbReference>
<evidence type="ECO:0008006" key="15">
    <source>
        <dbReference type="Google" id="ProtNLM"/>
    </source>
</evidence>
<dbReference type="PANTHER" id="PTHR45872:SF3">
    <property type="entry name" value="RHO GUANINE NUCLEOTIDE EXCHANGE FACTOR 12"/>
    <property type="match status" value="1"/>
</dbReference>
<evidence type="ECO:0000256" key="5">
    <source>
        <dbReference type="ARBA" id="ARBA00022553"/>
    </source>
</evidence>
<evidence type="ECO:0000256" key="2">
    <source>
        <dbReference type="ARBA" id="ARBA00004496"/>
    </source>
</evidence>
<evidence type="ECO:0000259" key="10">
    <source>
        <dbReference type="PROSITE" id="PS50003"/>
    </source>
</evidence>
<dbReference type="SUPFAM" id="SSF48065">
    <property type="entry name" value="DBL homology domain (DH-domain)"/>
    <property type="match status" value="1"/>
</dbReference>
<dbReference type="FunFam" id="2.30.42.10:FF:000033">
    <property type="entry name" value="Rho guanine nucleotide exchange factor (GEF) 11"/>
    <property type="match status" value="1"/>
</dbReference>